<keyword evidence="6" id="KW-0889">Transcription antitermination</keyword>
<keyword evidence="10" id="KW-1185">Reference proteome</keyword>
<comment type="caution">
    <text evidence="9">The sequence shown here is derived from an EMBL/GenBank/DDBJ whole genome shotgun (WGS) entry which is preliminary data.</text>
</comment>
<keyword evidence="4 8" id="KW-0479">Metal-binding</keyword>
<comment type="similarity">
    <text evidence="3 8">Belongs to the inositol monophosphatase superfamily.</text>
</comment>
<dbReference type="Pfam" id="PF00459">
    <property type="entry name" value="Inositol_P"/>
    <property type="match status" value="1"/>
</dbReference>
<keyword evidence="6" id="KW-0805">Transcription regulation</keyword>
<dbReference type="NCBIfam" id="NF008027">
    <property type="entry name" value="PRK10757.1"/>
    <property type="match status" value="1"/>
</dbReference>
<dbReference type="PRINTS" id="PR01959">
    <property type="entry name" value="SBIMPHPHTASE"/>
</dbReference>
<dbReference type="InterPro" id="IPR033942">
    <property type="entry name" value="IMPase"/>
</dbReference>
<evidence type="ECO:0000256" key="2">
    <source>
        <dbReference type="ARBA" id="ARBA00001946"/>
    </source>
</evidence>
<reference evidence="9 10" key="1">
    <citation type="journal article" date="2022" name="Environ. Microbiol. Rep.">
        <title>Eco-phylogenetic analyses reveal divergent evolution of vitamin B12 metabolism in the marine bacterial family 'Psychromonadaceae'.</title>
        <authorList>
            <person name="Jin X."/>
            <person name="Yang Y."/>
            <person name="Cao H."/>
            <person name="Gao B."/>
            <person name="Zhao Z."/>
        </authorList>
    </citation>
    <scope>NUCLEOTIDE SEQUENCE [LARGE SCALE GENOMIC DNA]</scope>
    <source>
        <strain evidence="9 10">MKS20</strain>
    </source>
</reference>
<dbReference type="CDD" id="cd01639">
    <property type="entry name" value="IMPase"/>
    <property type="match status" value="1"/>
</dbReference>
<keyword evidence="6" id="KW-0804">Transcription</keyword>
<gene>
    <name evidence="9" type="primary">suhB</name>
    <name evidence="9" type="ORF">K6Y31_07060</name>
</gene>
<dbReference type="GO" id="GO:0052834">
    <property type="term" value="F:inositol monophosphate phosphatase activity"/>
    <property type="evidence" value="ECO:0007669"/>
    <property type="project" value="UniProtKB-EC"/>
</dbReference>
<comment type="cofactor">
    <cofactor evidence="2 8">
        <name>Mg(2+)</name>
        <dbReference type="ChEBI" id="CHEBI:18420"/>
    </cofactor>
</comment>
<dbReference type="Gene3D" id="3.30.540.10">
    <property type="entry name" value="Fructose-1,6-Bisphosphatase, subunit A, domain 1"/>
    <property type="match status" value="1"/>
</dbReference>
<evidence type="ECO:0000256" key="7">
    <source>
        <dbReference type="ARBA" id="ARBA00022842"/>
    </source>
</evidence>
<dbReference type="PANTHER" id="PTHR20854">
    <property type="entry name" value="INOSITOL MONOPHOSPHATASE"/>
    <property type="match status" value="1"/>
</dbReference>
<dbReference type="PROSITE" id="PS00629">
    <property type="entry name" value="IMP_1"/>
    <property type="match status" value="1"/>
</dbReference>
<dbReference type="InterPro" id="IPR022337">
    <property type="entry name" value="Inositol_monophosphatase_SuhB"/>
</dbReference>
<protein>
    <recommendedName>
        <fullName evidence="8">Inositol-1-monophosphatase</fullName>
        <ecNumber evidence="8">3.1.3.25</ecNumber>
    </recommendedName>
</protein>
<keyword evidence="5 8" id="KW-0378">Hydrolase</keyword>
<evidence type="ECO:0000256" key="5">
    <source>
        <dbReference type="ARBA" id="ARBA00022801"/>
    </source>
</evidence>
<evidence type="ECO:0000256" key="3">
    <source>
        <dbReference type="ARBA" id="ARBA00009759"/>
    </source>
</evidence>
<sequence length="267" mass="29152">MHPMLNIAVRAARNAGNVIAKAYEQLEKVEVEQKGSNDFVTNVDKEAELAIINTIRKSYPDHCIVAEESGELAGSETDYQWVIDPLDGTSNFVRGIPHFAVSIALRVKGKTEQGVVFDPINNELFAATRGSGAQLNGYRIRTTNAKDLKGTLLATGFPFKQKHHSESYMAIFADLFTDVADMRRAGSAALDLAYVAAGRYDGFWELGLKPWDFAAGELIAKEAGAIVTDFAGNHEYLKSGNLVAGNPKVVKQILGKIRPHLTESISR</sequence>
<dbReference type="Gene3D" id="3.40.190.80">
    <property type="match status" value="1"/>
</dbReference>
<dbReference type="InterPro" id="IPR000760">
    <property type="entry name" value="Inositol_monophosphatase-like"/>
</dbReference>
<evidence type="ECO:0000256" key="4">
    <source>
        <dbReference type="ARBA" id="ARBA00022723"/>
    </source>
</evidence>
<evidence type="ECO:0000256" key="6">
    <source>
        <dbReference type="ARBA" id="ARBA00022814"/>
    </source>
</evidence>
<dbReference type="PROSITE" id="PS00630">
    <property type="entry name" value="IMP_2"/>
    <property type="match status" value="1"/>
</dbReference>
<evidence type="ECO:0000313" key="10">
    <source>
        <dbReference type="Proteomes" id="UP001201273"/>
    </source>
</evidence>
<dbReference type="Proteomes" id="UP001201273">
    <property type="component" value="Unassembled WGS sequence"/>
</dbReference>
<dbReference type="SUPFAM" id="SSF56655">
    <property type="entry name" value="Carbohydrate phosphatase"/>
    <property type="match status" value="1"/>
</dbReference>
<accession>A0ABS8W6F2</accession>
<dbReference type="PRINTS" id="PR00377">
    <property type="entry name" value="IMPHPHTASES"/>
</dbReference>
<proteinExistence type="inferred from homology"/>
<evidence type="ECO:0000256" key="1">
    <source>
        <dbReference type="ARBA" id="ARBA00001033"/>
    </source>
</evidence>
<comment type="catalytic activity">
    <reaction evidence="1 8">
        <text>a myo-inositol phosphate + H2O = myo-inositol + phosphate</text>
        <dbReference type="Rhea" id="RHEA:24056"/>
        <dbReference type="ChEBI" id="CHEBI:15377"/>
        <dbReference type="ChEBI" id="CHEBI:17268"/>
        <dbReference type="ChEBI" id="CHEBI:43474"/>
        <dbReference type="ChEBI" id="CHEBI:84139"/>
        <dbReference type="EC" id="3.1.3.25"/>
    </reaction>
</comment>
<dbReference type="InterPro" id="IPR020583">
    <property type="entry name" value="Inositol_monoP_metal-BS"/>
</dbReference>
<organism evidence="9 10">
    <name type="scientific">Motilimonas cestriensis</name>
    <dbReference type="NCBI Taxonomy" id="2742685"/>
    <lineage>
        <taxon>Bacteria</taxon>
        <taxon>Pseudomonadati</taxon>
        <taxon>Pseudomonadota</taxon>
        <taxon>Gammaproteobacteria</taxon>
        <taxon>Alteromonadales</taxon>
        <taxon>Alteromonadales genera incertae sedis</taxon>
        <taxon>Motilimonas</taxon>
    </lineage>
</organism>
<dbReference type="EMBL" id="JAIMJA010000005">
    <property type="protein sequence ID" value="MCE2594571.1"/>
    <property type="molecule type" value="Genomic_DNA"/>
</dbReference>
<dbReference type="RefSeq" id="WP_233052107.1">
    <property type="nucleotide sequence ID" value="NZ_JAIMJA010000005.1"/>
</dbReference>
<dbReference type="EC" id="3.1.3.25" evidence="8"/>
<name>A0ABS8W6F2_9GAMM</name>
<dbReference type="InterPro" id="IPR020550">
    <property type="entry name" value="Inositol_monophosphatase_CS"/>
</dbReference>
<evidence type="ECO:0000313" key="9">
    <source>
        <dbReference type="EMBL" id="MCE2594571.1"/>
    </source>
</evidence>
<dbReference type="PANTHER" id="PTHR20854:SF4">
    <property type="entry name" value="INOSITOL-1-MONOPHOSPHATASE-RELATED"/>
    <property type="match status" value="1"/>
</dbReference>
<evidence type="ECO:0000256" key="8">
    <source>
        <dbReference type="RuleBase" id="RU364068"/>
    </source>
</evidence>
<keyword evidence="7 8" id="KW-0460">Magnesium</keyword>